<feature type="transmembrane region" description="Helical" evidence="2">
    <location>
        <begin position="214"/>
        <end position="237"/>
    </location>
</feature>
<dbReference type="KEGG" id="orz:FNH13_00675"/>
<dbReference type="Pfam" id="PF01757">
    <property type="entry name" value="Acyl_transf_3"/>
    <property type="match status" value="1"/>
</dbReference>
<feature type="domain" description="Acyltransferase 3" evidence="3">
    <location>
        <begin position="41"/>
        <end position="383"/>
    </location>
</feature>
<feature type="transmembrane region" description="Helical" evidence="2">
    <location>
        <begin position="369"/>
        <end position="391"/>
    </location>
</feature>
<feature type="compositionally biased region" description="Gly residues" evidence="1">
    <location>
        <begin position="17"/>
        <end position="35"/>
    </location>
</feature>
<evidence type="ECO:0000313" key="5">
    <source>
        <dbReference type="Proteomes" id="UP000315395"/>
    </source>
</evidence>
<feature type="transmembrane region" description="Helical" evidence="2">
    <location>
        <begin position="288"/>
        <end position="307"/>
    </location>
</feature>
<dbReference type="InterPro" id="IPR002656">
    <property type="entry name" value="Acyl_transf_3_dom"/>
</dbReference>
<feature type="region of interest" description="Disordered" evidence="1">
    <location>
        <begin position="1"/>
        <end position="35"/>
    </location>
</feature>
<feature type="transmembrane region" description="Helical" evidence="2">
    <location>
        <begin position="192"/>
        <end position="208"/>
    </location>
</feature>
<gene>
    <name evidence="4" type="ORF">FNH13_00675</name>
</gene>
<accession>A0A516G682</accession>
<keyword evidence="5" id="KW-1185">Reference proteome</keyword>
<feature type="transmembrane region" description="Helical" evidence="2">
    <location>
        <begin position="249"/>
        <end position="268"/>
    </location>
</feature>
<organism evidence="4 5">
    <name type="scientific">Ornithinimicrobium ciconiae</name>
    <dbReference type="NCBI Taxonomy" id="2594265"/>
    <lineage>
        <taxon>Bacteria</taxon>
        <taxon>Bacillati</taxon>
        <taxon>Actinomycetota</taxon>
        <taxon>Actinomycetes</taxon>
        <taxon>Micrococcales</taxon>
        <taxon>Ornithinimicrobiaceae</taxon>
        <taxon>Ornithinimicrobium</taxon>
    </lineage>
</organism>
<feature type="transmembrane region" description="Helical" evidence="2">
    <location>
        <begin position="436"/>
        <end position="458"/>
    </location>
</feature>
<feature type="transmembrane region" description="Helical" evidence="2">
    <location>
        <begin position="166"/>
        <end position="185"/>
    </location>
</feature>
<keyword evidence="2" id="KW-0812">Transmembrane</keyword>
<feature type="transmembrane region" description="Helical" evidence="2">
    <location>
        <begin position="319"/>
        <end position="349"/>
    </location>
</feature>
<dbReference type="Proteomes" id="UP000315395">
    <property type="component" value="Chromosome"/>
</dbReference>
<feature type="transmembrane region" description="Helical" evidence="2">
    <location>
        <begin position="94"/>
        <end position="114"/>
    </location>
</feature>
<sequence length="476" mass="50908">MESEGPRGRPGHLGLQGARGGAGRGGGAGTRDGAGTGQRDRFIDLVRAVSIVVVVLGHWTMAALHGGSTTGEGWSGIRVDNILAFTPQLHPLTWLLQVMPLFFFAAGFTNALGLRRPGRVRAFLVGRVERVTRPTLVLIGVWLVLCTVLIAAGVDEGLVDAAGQNAAMILWFLAVYLVLALIAPLQVAVHRRLPWLLVSVLPLLAVLLDRTQNTSWAGLGFVNYLIVFGFAQELGMLYADGRLTRRPRWVWPLGAAAAVGLLVLLTAIGPYPVSMITVPGEQMSNMLPPSVCVILAGALQVCLLMWARPALSRWLEGEWTWLAVVVVNRSVMTIFLWHLTGFVVATAVLLGVGLPLPEPGTGLWWAHKLLWLLVAGIITAVLVRLLTFVEWLPSRAAVPPTTLAVPATVLVAAGMTMVASAGFAHPLQRGGVSLAGLTFAPAWGMVLVVVGLLLVWLVPARARGTLDEDRAVRVPR</sequence>
<evidence type="ECO:0000313" key="4">
    <source>
        <dbReference type="EMBL" id="QDO87015.1"/>
    </source>
</evidence>
<feature type="transmembrane region" description="Helical" evidence="2">
    <location>
        <begin position="403"/>
        <end position="424"/>
    </location>
</feature>
<dbReference type="OrthoDB" id="8206682at2"/>
<keyword evidence="2" id="KW-1133">Transmembrane helix</keyword>
<dbReference type="RefSeq" id="WP_143781678.1">
    <property type="nucleotide sequence ID" value="NZ_CP041616.1"/>
</dbReference>
<evidence type="ECO:0000256" key="1">
    <source>
        <dbReference type="SAM" id="MobiDB-lite"/>
    </source>
</evidence>
<dbReference type="AlphaFoldDB" id="A0A516G682"/>
<evidence type="ECO:0000259" key="3">
    <source>
        <dbReference type="Pfam" id="PF01757"/>
    </source>
</evidence>
<proteinExistence type="predicted"/>
<protein>
    <submittedName>
        <fullName evidence="4">Acyltransferase</fullName>
    </submittedName>
</protein>
<evidence type="ECO:0000256" key="2">
    <source>
        <dbReference type="SAM" id="Phobius"/>
    </source>
</evidence>
<dbReference type="GO" id="GO:0016747">
    <property type="term" value="F:acyltransferase activity, transferring groups other than amino-acyl groups"/>
    <property type="evidence" value="ECO:0007669"/>
    <property type="project" value="InterPro"/>
</dbReference>
<name>A0A516G682_9MICO</name>
<keyword evidence="4" id="KW-0012">Acyltransferase</keyword>
<keyword evidence="4" id="KW-0808">Transferase</keyword>
<reference evidence="4 5" key="1">
    <citation type="submission" date="2019-07" db="EMBL/GenBank/DDBJ databases">
        <title>complete genome sequencing of Ornithinimicrobium sp. H23M54.</title>
        <authorList>
            <person name="Bae J.-W."/>
            <person name="Lee S.-Y."/>
        </authorList>
    </citation>
    <scope>NUCLEOTIDE SEQUENCE [LARGE SCALE GENOMIC DNA]</scope>
    <source>
        <strain evidence="4 5">H23M54</strain>
    </source>
</reference>
<feature type="transmembrane region" description="Helical" evidence="2">
    <location>
        <begin position="45"/>
        <end position="64"/>
    </location>
</feature>
<keyword evidence="2" id="KW-0472">Membrane</keyword>
<feature type="transmembrane region" description="Helical" evidence="2">
    <location>
        <begin position="135"/>
        <end position="154"/>
    </location>
</feature>
<dbReference type="EMBL" id="CP041616">
    <property type="protein sequence ID" value="QDO87015.1"/>
    <property type="molecule type" value="Genomic_DNA"/>
</dbReference>